<dbReference type="PANTHER" id="PTHR45875">
    <property type="entry name" value="METHYLTRANSFERASE N6AMT1"/>
    <property type="match status" value="1"/>
</dbReference>
<keyword evidence="2 6" id="KW-0489">Methyltransferase</keyword>
<organism evidence="6 7">
    <name type="scientific">Actinomadura physcomitrii</name>
    <dbReference type="NCBI Taxonomy" id="2650748"/>
    <lineage>
        <taxon>Bacteria</taxon>
        <taxon>Bacillati</taxon>
        <taxon>Actinomycetota</taxon>
        <taxon>Actinomycetes</taxon>
        <taxon>Streptosporangiales</taxon>
        <taxon>Thermomonosporaceae</taxon>
        <taxon>Actinomadura</taxon>
    </lineage>
</organism>
<keyword evidence="3" id="KW-0808">Transferase</keyword>
<dbReference type="GO" id="GO:0008170">
    <property type="term" value="F:N-methyltransferase activity"/>
    <property type="evidence" value="ECO:0007669"/>
    <property type="project" value="UniProtKB-ARBA"/>
</dbReference>
<dbReference type="InterPro" id="IPR007848">
    <property type="entry name" value="Small_mtfrase_dom"/>
</dbReference>
<dbReference type="Proteomes" id="UP000462055">
    <property type="component" value="Unassembled WGS sequence"/>
</dbReference>
<gene>
    <name evidence="6" type="ORF">F8568_027840</name>
</gene>
<dbReference type="GO" id="GO:0032259">
    <property type="term" value="P:methylation"/>
    <property type="evidence" value="ECO:0007669"/>
    <property type="project" value="UniProtKB-KW"/>
</dbReference>
<dbReference type="GO" id="GO:0008757">
    <property type="term" value="F:S-adenosylmethionine-dependent methyltransferase activity"/>
    <property type="evidence" value="ECO:0007669"/>
    <property type="project" value="TreeGrafter"/>
</dbReference>
<dbReference type="PROSITE" id="PS00092">
    <property type="entry name" value="N6_MTASE"/>
    <property type="match status" value="1"/>
</dbReference>
<dbReference type="InterPro" id="IPR002052">
    <property type="entry name" value="DNA_methylase_N6_adenine_CS"/>
</dbReference>
<protein>
    <submittedName>
        <fullName evidence="6">Methyltransferase</fullName>
    </submittedName>
</protein>
<dbReference type="InterPro" id="IPR052190">
    <property type="entry name" value="Euk-Arch_PrmC-MTase"/>
</dbReference>
<name>A0A6I4MHQ9_9ACTN</name>
<proteinExistence type="inferred from homology"/>
<feature type="domain" description="Methyltransferase small" evidence="5">
    <location>
        <begin position="4"/>
        <end position="163"/>
    </location>
</feature>
<dbReference type="InterPro" id="IPR029063">
    <property type="entry name" value="SAM-dependent_MTases_sf"/>
</dbReference>
<keyword evidence="7" id="KW-1185">Reference proteome</keyword>
<evidence type="ECO:0000256" key="2">
    <source>
        <dbReference type="ARBA" id="ARBA00022603"/>
    </source>
</evidence>
<dbReference type="EMBL" id="WBMS02000024">
    <property type="protein sequence ID" value="MWA04125.1"/>
    <property type="molecule type" value="Genomic_DNA"/>
</dbReference>
<accession>A0A6I4MHQ9</accession>
<dbReference type="GO" id="GO:0008276">
    <property type="term" value="F:protein methyltransferase activity"/>
    <property type="evidence" value="ECO:0007669"/>
    <property type="project" value="TreeGrafter"/>
</dbReference>
<evidence type="ECO:0000256" key="1">
    <source>
        <dbReference type="ARBA" id="ARBA00006149"/>
    </source>
</evidence>
<dbReference type="RefSeq" id="WP_151596647.1">
    <property type="nucleotide sequence ID" value="NZ_WBMS02000024.1"/>
</dbReference>
<sequence>MRLMKPPGVYAPQGDTFLLVEVLWKAPLLKGARVLDVCTGTGALALAAARAGAGRVTAVDVSTRAVLAARANALLNRLPIKVLQGDLFGPVAGQAFDMIVTNPPYVPSGSTTPGRAARWWNGGPDGRALLDRICERAPRQLRRGGTLLIVQSAVSGVQETLDALRAQGMTASVAARRTQPYGPVLRARAAELEAAGLARPGSGSEELVVVRADRN</sequence>
<dbReference type="GO" id="GO:0003676">
    <property type="term" value="F:nucleic acid binding"/>
    <property type="evidence" value="ECO:0007669"/>
    <property type="project" value="InterPro"/>
</dbReference>
<evidence type="ECO:0000256" key="4">
    <source>
        <dbReference type="ARBA" id="ARBA00022691"/>
    </source>
</evidence>
<reference evidence="6" key="1">
    <citation type="submission" date="2019-12" db="EMBL/GenBank/DDBJ databases">
        <title>Actinomadura physcomitrii sp. nov., a novel actinomycete isolated from moss [Physcomitrium sphaericum (Ludw) Fuernr].</title>
        <authorList>
            <person name="Zhuang X."/>
        </authorList>
    </citation>
    <scope>NUCLEOTIDE SEQUENCE [LARGE SCALE GENOMIC DNA]</scope>
    <source>
        <strain evidence="6">LD22</strain>
    </source>
</reference>
<evidence type="ECO:0000256" key="3">
    <source>
        <dbReference type="ARBA" id="ARBA00022679"/>
    </source>
</evidence>
<dbReference type="PANTHER" id="PTHR45875:SF1">
    <property type="entry name" value="METHYLTRANSFERASE N6AMT1"/>
    <property type="match status" value="1"/>
</dbReference>
<dbReference type="AlphaFoldDB" id="A0A6I4MHQ9"/>
<evidence type="ECO:0000313" key="7">
    <source>
        <dbReference type="Proteomes" id="UP000462055"/>
    </source>
</evidence>
<dbReference type="NCBIfam" id="TIGR00537">
    <property type="entry name" value="hemK_rel_arch"/>
    <property type="match status" value="1"/>
</dbReference>
<dbReference type="SUPFAM" id="SSF53335">
    <property type="entry name" value="S-adenosyl-L-methionine-dependent methyltransferases"/>
    <property type="match status" value="1"/>
</dbReference>
<comment type="similarity">
    <text evidence="1">Belongs to the eukaryotic/archaeal PrmC-related family.</text>
</comment>
<keyword evidence="4" id="KW-0949">S-adenosyl-L-methionine</keyword>
<evidence type="ECO:0000259" key="5">
    <source>
        <dbReference type="Pfam" id="PF05175"/>
    </source>
</evidence>
<evidence type="ECO:0000313" key="6">
    <source>
        <dbReference type="EMBL" id="MWA04125.1"/>
    </source>
</evidence>
<comment type="caution">
    <text evidence="6">The sequence shown here is derived from an EMBL/GenBank/DDBJ whole genome shotgun (WGS) entry which is preliminary data.</text>
</comment>
<dbReference type="Gene3D" id="3.40.50.150">
    <property type="entry name" value="Vaccinia Virus protein VP39"/>
    <property type="match status" value="1"/>
</dbReference>
<dbReference type="Pfam" id="PF05175">
    <property type="entry name" value="MTS"/>
    <property type="match status" value="1"/>
</dbReference>
<dbReference type="CDD" id="cd02440">
    <property type="entry name" value="AdoMet_MTases"/>
    <property type="match status" value="1"/>
</dbReference>
<dbReference type="InterPro" id="IPR004557">
    <property type="entry name" value="PrmC-related"/>
</dbReference>
<dbReference type="GO" id="GO:0035657">
    <property type="term" value="C:eRF1 methyltransferase complex"/>
    <property type="evidence" value="ECO:0007669"/>
    <property type="project" value="TreeGrafter"/>
</dbReference>